<keyword evidence="1" id="KW-0547">Nucleotide-binding</keyword>
<protein>
    <recommendedName>
        <fullName evidence="3">Molybdopterin synthase sulfur carrier subunit</fullName>
    </recommendedName>
</protein>
<dbReference type="Pfam" id="PF02597">
    <property type="entry name" value="ThiS"/>
    <property type="match status" value="1"/>
</dbReference>
<proteinExistence type="predicted"/>
<dbReference type="AlphaFoldDB" id="A0A381RDI7"/>
<dbReference type="SUPFAM" id="SSF54285">
    <property type="entry name" value="MoaD/ThiS"/>
    <property type="match status" value="1"/>
</dbReference>
<accession>A0A381RDI7</accession>
<dbReference type="EMBL" id="UINC01001828">
    <property type="protein sequence ID" value="SUZ89631.1"/>
    <property type="molecule type" value="Genomic_DNA"/>
</dbReference>
<evidence type="ECO:0000256" key="1">
    <source>
        <dbReference type="ARBA" id="ARBA00022741"/>
    </source>
</evidence>
<organism evidence="2">
    <name type="scientific">marine metagenome</name>
    <dbReference type="NCBI Taxonomy" id="408172"/>
    <lineage>
        <taxon>unclassified sequences</taxon>
        <taxon>metagenomes</taxon>
        <taxon>ecological metagenomes</taxon>
    </lineage>
</organism>
<dbReference type="PANTHER" id="PTHR33359">
    <property type="entry name" value="MOLYBDOPTERIN SYNTHASE SULFUR CARRIER SUBUNIT"/>
    <property type="match status" value="1"/>
</dbReference>
<dbReference type="GO" id="GO:0006777">
    <property type="term" value="P:Mo-molybdopterin cofactor biosynthetic process"/>
    <property type="evidence" value="ECO:0007669"/>
    <property type="project" value="InterPro"/>
</dbReference>
<dbReference type="InterPro" id="IPR003749">
    <property type="entry name" value="ThiS/MoaD-like"/>
</dbReference>
<dbReference type="GO" id="GO:0000166">
    <property type="term" value="F:nucleotide binding"/>
    <property type="evidence" value="ECO:0007669"/>
    <property type="project" value="UniProtKB-KW"/>
</dbReference>
<feature type="non-terminal residue" evidence="2">
    <location>
        <position position="1"/>
    </location>
</feature>
<dbReference type="UniPathway" id="UPA00344"/>
<dbReference type="NCBIfam" id="TIGR01682">
    <property type="entry name" value="moaD"/>
    <property type="match status" value="1"/>
</dbReference>
<name>A0A381RDI7_9ZZZZ</name>
<dbReference type="InterPro" id="IPR044672">
    <property type="entry name" value="MOCS2A"/>
</dbReference>
<dbReference type="Gene3D" id="3.10.20.30">
    <property type="match status" value="1"/>
</dbReference>
<dbReference type="GO" id="GO:1990133">
    <property type="term" value="C:molybdopterin adenylyltransferase complex"/>
    <property type="evidence" value="ECO:0007669"/>
    <property type="project" value="TreeGrafter"/>
</dbReference>
<evidence type="ECO:0008006" key="3">
    <source>
        <dbReference type="Google" id="ProtNLM"/>
    </source>
</evidence>
<sequence length="81" mass="8286">VEIRTLFFASYKELLGTGELQVDLPEGATVSDLVSALRARGGAFTVLPAAPAVAVNLTYTDPTSLLSDGDEVALIPPVAGG</sequence>
<reference evidence="2" key="1">
    <citation type="submission" date="2018-05" db="EMBL/GenBank/DDBJ databases">
        <authorList>
            <person name="Lanie J.A."/>
            <person name="Ng W.-L."/>
            <person name="Kazmierczak K.M."/>
            <person name="Andrzejewski T.M."/>
            <person name="Davidsen T.M."/>
            <person name="Wayne K.J."/>
            <person name="Tettelin H."/>
            <person name="Glass J.I."/>
            <person name="Rusch D."/>
            <person name="Podicherti R."/>
            <person name="Tsui H.-C.T."/>
            <person name="Winkler M.E."/>
        </authorList>
    </citation>
    <scope>NUCLEOTIDE SEQUENCE</scope>
</reference>
<dbReference type="CDD" id="cd00754">
    <property type="entry name" value="Ubl_MoaD"/>
    <property type="match status" value="1"/>
</dbReference>
<dbReference type="InterPro" id="IPR012675">
    <property type="entry name" value="Beta-grasp_dom_sf"/>
</dbReference>
<gene>
    <name evidence="2" type="ORF">METZ01_LOCUS42485</name>
</gene>
<dbReference type="PANTHER" id="PTHR33359:SF1">
    <property type="entry name" value="MOLYBDOPTERIN SYNTHASE SULFUR CARRIER SUBUNIT"/>
    <property type="match status" value="1"/>
</dbReference>
<dbReference type="InterPro" id="IPR016155">
    <property type="entry name" value="Mopterin_synth/thiamin_S_b"/>
</dbReference>
<evidence type="ECO:0000313" key="2">
    <source>
        <dbReference type="EMBL" id="SUZ89631.1"/>
    </source>
</evidence>